<dbReference type="RefSeq" id="WP_089271299.1">
    <property type="nucleotide sequence ID" value="NZ_FZOC01000001.1"/>
</dbReference>
<proteinExistence type="predicted"/>
<dbReference type="EMBL" id="FZOC01000001">
    <property type="protein sequence ID" value="SNR62786.1"/>
    <property type="molecule type" value="Genomic_DNA"/>
</dbReference>
<gene>
    <name evidence="2" type="ORF">SAMN04488503_0462</name>
</gene>
<reference evidence="2 3" key="1">
    <citation type="submission" date="2017-06" db="EMBL/GenBank/DDBJ databases">
        <authorList>
            <person name="Kim H.J."/>
            <person name="Triplett B.A."/>
        </authorList>
    </citation>
    <scope>NUCLEOTIDE SEQUENCE [LARGE SCALE GENOMIC DNA]</scope>
    <source>
        <strain evidence="2 3">DSM 13116</strain>
    </source>
</reference>
<evidence type="ECO:0000313" key="3">
    <source>
        <dbReference type="Proteomes" id="UP000198324"/>
    </source>
</evidence>
<keyword evidence="3" id="KW-1185">Reference proteome</keyword>
<sequence>MKRHSAPRTCVLAAALCSALVGCTLAEVKVNVASERTSLENQILGSYNALSDETLLVASVRGVDPLGRIQTPPPKSGEQQDAIAAMQLLSFHADDVDAFKRLGWAGEDNQGLLKPFPLTRGNAPDDLKEFAARYGQKEFDNVVAEVNAAREVVMRRAMETNARLTRADMPKVRAVFAKLAADASQPGDKFQNPDGAWTVKR</sequence>
<accession>A0A238XUP6</accession>
<dbReference type="InterPro" id="IPR008309">
    <property type="entry name" value="YdbL"/>
</dbReference>
<organism evidence="2 3">
    <name type="scientific">Humidesulfovibrio mexicanus</name>
    <dbReference type="NCBI Taxonomy" id="147047"/>
    <lineage>
        <taxon>Bacteria</taxon>
        <taxon>Pseudomonadati</taxon>
        <taxon>Thermodesulfobacteriota</taxon>
        <taxon>Desulfovibrionia</taxon>
        <taxon>Desulfovibrionales</taxon>
        <taxon>Desulfovibrionaceae</taxon>
        <taxon>Humidesulfovibrio</taxon>
    </lineage>
</organism>
<dbReference type="Proteomes" id="UP000198324">
    <property type="component" value="Unassembled WGS sequence"/>
</dbReference>
<dbReference type="PROSITE" id="PS51257">
    <property type="entry name" value="PROKAR_LIPOPROTEIN"/>
    <property type="match status" value="1"/>
</dbReference>
<name>A0A238XUP6_9BACT</name>
<dbReference type="Pfam" id="PF07027">
    <property type="entry name" value="DUF1318"/>
    <property type="match status" value="1"/>
</dbReference>
<feature type="chain" id="PRO_5012714860" description="DUF1318 domain-containing protein" evidence="1">
    <location>
        <begin position="27"/>
        <end position="201"/>
    </location>
</feature>
<evidence type="ECO:0000256" key="1">
    <source>
        <dbReference type="SAM" id="SignalP"/>
    </source>
</evidence>
<protein>
    <recommendedName>
        <fullName evidence="4">DUF1318 domain-containing protein</fullName>
    </recommendedName>
</protein>
<evidence type="ECO:0000313" key="2">
    <source>
        <dbReference type="EMBL" id="SNR62786.1"/>
    </source>
</evidence>
<evidence type="ECO:0008006" key="4">
    <source>
        <dbReference type="Google" id="ProtNLM"/>
    </source>
</evidence>
<feature type="signal peptide" evidence="1">
    <location>
        <begin position="1"/>
        <end position="26"/>
    </location>
</feature>
<keyword evidence="1" id="KW-0732">Signal</keyword>
<dbReference type="OrthoDB" id="5453395at2"/>
<dbReference type="AlphaFoldDB" id="A0A238XUP6"/>